<protein>
    <recommendedName>
        <fullName evidence="3">Maturase K</fullName>
    </recommendedName>
</protein>
<dbReference type="Proteomes" id="UP001159427">
    <property type="component" value="Unassembled WGS sequence"/>
</dbReference>
<accession>A0ABN8SGU9</accession>
<keyword evidence="2" id="KW-1185">Reference proteome</keyword>
<reference evidence="1 2" key="1">
    <citation type="submission" date="2022-05" db="EMBL/GenBank/DDBJ databases">
        <authorList>
            <consortium name="Genoscope - CEA"/>
            <person name="William W."/>
        </authorList>
    </citation>
    <scope>NUCLEOTIDE SEQUENCE [LARGE SCALE GENOMIC DNA]</scope>
</reference>
<evidence type="ECO:0008006" key="3">
    <source>
        <dbReference type="Google" id="ProtNLM"/>
    </source>
</evidence>
<sequence>MITSALPFTTRTLTPTPIFIISPHIPAIAKKVFLAVNSCDFAVYSDFLEKGGEMVSFFEQRGYSPACLQNDLQAIRRLDSAGVLNNHNPFNQRSERIPLVLTYHPLNERIKRILLRNFNILSSDPETRAVFPQSPLVAYHRDSSLRDILVHTSDSSQSSVQAVTSPCLHARCRTCHYISSDTSVRGPQYSFVIKKAFSC</sequence>
<organism evidence="1 2">
    <name type="scientific">Porites evermanni</name>
    <dbReference type="NCBI Taxonomy" id="104178"/>
    <lineage>
        <taxon>Eukaryota</taxon>
        <taxon>Metazoa</taxon>
        <taxon>Cnidaria</taxon>
        <taxon>Anthozoa</taxon>
        <taxon>Hexacorallia</taxon>
        <taxon>Scleractinia</taxon>
        <taxon>Fungiina</taxon>
        <taxon>Poritidae</taxon>
        <taxon>Porites</taxon>
    </lineage>
</organism>
<comment type="caution">
    <text evidence="1">The sequence shown here is derived from an EMBL/GenBank/DDBJ whole genome shotgun (WGS) entry which is preliminary data.</text>
</comment>
<name>A0ABN8SGU9_9CNID</name>
<gene>
    <name evidence="1" type="ORF">PEVE_00021081</name>
</gene>
<proteinExistence type="predicted"/>
<evidence type="ECO:0000313" key="1">
    <source>
        <dbReference type="EMBL" id="CAH3190924.1"/>
    </source>
</evidence>
<dbReference type="EMBL" id="CALNXI010002820">
    <property type="protein sequence ID" value="CAH3190924.1"/>
    <property type="molecule type" value="Genomic_DNA"/>
</dbReference>
<evidence type="ECO:0000313" key="2">
    <source>
        <dbReference type="Proteomes" id="UP001159427"/>
    </source>
</evidence>